<proteinExistence type="predicted"/>
<dbReference type="GeneID" id="91098208"/>
<dbReference type="AlphaFoldDB" id="A0AAX4K4C7"/>
<accession>A0AAX4K4C7</accession>
<dbReference type="SUPFAM" id="SSF53474">
    <property type="entry name" value="alpha/beta-Hydrolases"/>
    <property type="match status" value="1"/>
</dbReference>
<evidence type="ECO:0000313" key="3">
    <source>
        <dbReference type="Proteomes" id="UP001355207"/>
    </source>
</evidence>
<organism evidence="2 3">
    <name type="scientific">Kwoniella dendrophila CBS 6074</name>
    <dbReference type="NCBI Taxonomy" id="1295534"/>
    <lineage>
        <taxon>Eukaryota</taxon>
        <taxon>Fungi</taxon>
        <taxon>Dikarya</taxon>
        <taxon>Basidiomycota</taxon>
        <taxon>Agaricomycotina</taxon>
        <taxon>Tremellomycetes</taxon>
        <taxon>Tremellales</taxon>
        <taxon>Cryptococcaceae</taxon>
        <taxon>Kwoniella</taxon>
    </lineage>
</organism>
<reference evidence="2 3" key="1">
    <citation type="submission" date="2024-01" db="EMBL/GenBank/DDBJ databases">
        <title>Comparative genomics of Cryptococcus and Kwoniella reveals pathogenesis evolution and contrasting modes of karyotype evolution via chromosome fusion or intercentromeric recombination.</title>
        <authorList>
            <person name="Coelho M.A."/>
            <person name="David-Palma M."/>
            <person name="Shea T."/>
            <person name="Bowers K."/>
            <person name="McGinley-Smith S."/>
            <person name="Mohammad A.W."/>
            <person name="Gnirke A."/>
            <person name="Yurkov A.M."/>
            <person name="Nowrousian M."/>
            <person name="Sun S."/>
            <person name="Cuomo C.A."/>
            <person name="Heitman J."/>
        </authorList>
    </citation>
    <scope>NUCLEOTIDE SEQUENCE [LARGE SCALE GENOMIC DNA]</scope>
    <source>
        <strain evidence="2 3">CBS 6074</strain>
    </source>
</reference>
<gene>
    <name evidence="2" type="ORF">L201_007540</name>
</gene>
<dbReference type="Proteomes" id="UP001355207">
    <property type="component" value="Chromosome 10"/>
</dbReference>
<sequence>MAEPLPGTYYHVSETDTFPYILPHRSINPEGVSTIVFIHGAFGSHHEYAGVISSSLLEDYHLILPDLHSDGRDITKGIKPFEILRVAELVGHLIKRKAKNGGKAHLVGVSLGAHIVIATAALYPEITKDHCIFISGYNRFQPPSIFKPIIPYAYAGLVKIGNTWPFRSTTPTDNVPHEDVPDDGNLPPPDEVANMEILRHVVDTIFDTSNSGESLLKEQGIVERTCIVVATHKSSGDRIAHSQRLLEKIEGTNCEGRGHILVQNKNMKHPWHMFEPHLFARSTLAWIEGKDLQKGFQPC</sequence>
<keyword evidence="3" id="KW-1185">Reference proteome</keyword>
<evidence type="ECO:0000313" key="2">
    <source>
        <dbReference type="EMBL" id="WWC92581.1"/>
    </source>
</evidence>
<dbReference type="InterPro" id="IPR029058">
    <property type="entry name" value="AB_hydrolase_fold"/>
</dbReference>
<protein>
    <recommendedName>
        <fullName evidence="1">AB hydrolase-1 domain-containing protein</fullName>
    </recommendedName>
</protein>
<name>A0AAX4K4C7_9TREE</name>
<dbReference type="Pfam" id="PF12697">
    <property type="entry name" value="Abhydrolase_6"/>
    <property type="match status" value="1"/>
</dbReference>
<dbReference type="InterPro" id="IPR000073">
    <property type="entry name" value="AB_hydrolase_1"/>
</dbReference>
<dbReference type="EMBL" id="CP144107">
    <property type="protein sequence ID" value="WWC92581.1"/>
    <property type="molecule type" value="Genomic_DNA"/>
</dbReference>
<feature type="domain" description="AB hydrolase-1" evidence="1">
    <location>
        <begin position="35"/>
        <end position="280"/>
    </location>
</feature>
<dbReference type="Gene3D" id="3.40.50.1820">
    <property type="entry name" value="alpha/beta hydrolase"/>
    <property type="match status" value="1"/>
</dbReference>
<dbReference type="RefSeq" id="XP_066079343.1">
    <property type="nucleotide sequence ID" value="XM_066223246.1"/>
</dbReference>
<evidence type="ECO:0000259" key="1">
    <source>
        <dbReference type="Pfam" id="PF12697"/>
    </source>
</evidence>